<dbReference type="UniPathway" id="UPA00395">
    <property type="reaction ID" value="UER00654"/>
</dbReference>
<dbReference type="EMBL" id="RFFJ01000204">
    <property type="protein sequence ID" value="RMI32431.1"/>
    <property type="molecule type" value="Genomic_DNA"/>
</dbReference>
<proteinExistence type="inferred from homology"/>
<dbReference type="InterPro" id="IPR015908">
    <property type="entry name" value="Allantoicase_dom"/>
</dbReference>
<reference evidence="4 5" key="1">
    <citation type="submission" date="2018-10" db="EMBL/GenBank/DDBJ databases">
        <title>Isolation, diversity and antifungal activity of actinobacteria from wheat.</title>
        <authorList>
            <person name="Han C."/>
        </authorList>
    </citation>
    <scope>NUCLEOTIDE SEQUENCE [LARGE SCALE GENOMIC DNA]</scope>
    <source>
        <strain evidence="4 5">NEAU-YY642</strain>
    </source>
</reference>
<keyword evidence="2" id="KW-0659">Purine metabolism</keyword>
<evidence type="ECO:0000313" key="4">
    <source>
        <dbReference type="EMBL" id="RMI32431.1"/>
    </source>
</evidence>
<feature type="domain" description="Allantoicase" evidence="3">
    <location>
        <begin position="241"/>
        <end position="400"/>
    </location>
</feature>
<dbReference type="RefSeq" id="WP_122399358.1">
    <property type="nucleotide sequence ID" value="NZ_RFFJ01000204.1"/>
</dbReference>
<dbReference type="SUPFAM" id="SSF49785">
    <property type="entry name" value="Galactose-binding domain-like"/>
    <property type="match status" value="2"/>
</dbReference>
<dbReference type="EC" id="3.5.3.4" evidence="2"/>
<keyword evidence="2 4" id="KW-0378">Hydrolase</keyword>
<dbReference type="InterPro" id="IPR005164">
    <property type="entry name" value="Allantoicase"/>
</dbReference>
<dbReference type="PANTHER" id="PTHR12045:SF3">
    <property type="entry name" value="INACTIVE ALLANTOICASE-RELATED"/>
    <property type="match status" value="1"/>
</dbReference>
<dbReference type="GO" id="GO:0000256">
    <property type="term" value="P:allantoin catabolic process"/>
    <property type="evidence" value="ECO:0007669"/>
    <property type="project" value="UniProtKB-UniRule"/>
</dbReference>
<organism evidence="4 5">
    <name type="scientific">Streptomyces triticirhizae</name>
    <dbReference type="NCBI Taxonomy" id="2483353"/>
    <lineage>
        <taxon>Bacteria</taxon>
        <taxon>Bacillati</taxon>
        <taxon>Actinomycetota</taxon>
        <taxon>Actinomycetes</taxon>
        <taxon>Kitasatosporales</taxon>
        <taxon>Streptomycetaceae</taxon>
        <taxon>Streptomyces</taxon>
    </lineage>
</organism>
<dbReference type="HAMAP" id="MF_00813">
    <property type="entry name" value="Allantoicase"/>
    <property type="match status" value="1"/>
</dbReference>
<dbReference type="InterPro" id="IPR008979">
    <property type="entry name" value="Galactose-bd-like_sf"/>
</dbReference>
<dbReference type="Gene3D" id="2.60.120.260">
    <property type="entry name" value="Galactose-binding domain-like"/>
    <property type="match status" value="2"/>
</dbReference>
<evidence type="ECO:0000313" key="5">
    <source>
        <dbReference type="Proteomes" id="UP000278673"/>
    </source>
</evidence>
<evidence type="ECO:0000256" key="1">
    <source>
        <dbReference type="ARBA" id="ARBA00009242"/>
    </source>
</evidence>
<comment type="catalytic activity">
    <reaction evidence="2">
        <text>allantoate + H2O = (S)-ureidoglycolate + urea</text>
        <dbReference type="Rhea" id="RHEA:11016"/>
        <dbReference type="ChEBI" id="CHEBI:15377"/>
        <dbReference type="ChEBI" id="CHEBI:16199"/>
        <dbReference type="ChEBI" id="CHEBI:17536"/>
        <dbReference type="ChEBI" id="CHEBI:57296"/>
        <dbReference type="EC" id="3.5.3.4"/>
    </reaction>
</comment>
<evidence type="ECO:0000259" key="3">
    <source>
        <dbReference type="Pfam" id="PF03561"/>
    </source>
</evidence>
<dbReference type="GO" id="GO:0006144">
    <property type="term" value="P:purine nucleobase metabolic process"/>
    <property type="evidence" value="ECO:0007669"/>
    <property type="project" value="UniProtKB-KW"/>
</dbReference>
<sequence>MTSHPTPDRATAVAAATVFTGPAAPYAGGDPYADHRAPDPAALPFTRLPDLADRRLGGSVTAASDEFFAERENLLNPGPARFDPAAFGHRGKVMDGWETRRRRGVHPDHPHPTADEHDWALIRLGVPGLLHGLVVDTAHFRGNHPHAVRIEGTRVPGTPGPETLFAPATAWTELVPRTEVGGHAAHAFPLPGAALGRFTHLRLSQYPDGGIARLRAHGEPLADLDWLAALGTFDLVALAHGGLVEDASDRFYSPPIHTILPGRPRTMDEGWETRRRRDAGHDWLRYRLAAEGVVRAVEIDTGCYRGNAPGWAELALWNAENGTGGGGGGGLVGGGLVGGAPAEAAVAGPGEWRLALPRTRLLPDTVHRFVLPEDTPPATHARLDVFPDGGVARLRLHGSPTEAGWRRLRERQNPTGAPAS</sequence>
<dbReference type="AlphaFoldDB" id="A0A3M2L4C6"/>
<feature type="domain" description="Allantoicase" evidence="3">
    <location>
        <begin position="57"/>
        <end position="220"/>
    </location>
</feature>
<dbReference type="Pfam" id="PF03561">
    <property type="entry name" value="Allantoicase"/>
    <property type="match status" value="2"/>
</dbReference>
<protein>
    <recommendedName>
        <fullName evidence="2">Probable allantoicase</fullName>
        <ecNumber evidence="2">3.5.3.4</ecNumber>
    </recommendedName>
    <alternativeName>
        <fullName evidence="2">Allantoate amidinohydrolase</fullName>
    </alternativeName>
</protein>
<comment type="pathway">
    <text evidence="2">Nitrogen metabolism; (S)-allantoin degradation; (S)-ureidoglycolate from allantoate (aminidohydrolase route): step 1/1.</text>
</comment>
<gene>
    <name evidence="2 4" type="primary">alc</name>
    <name evidence="4" type="ORF">EBN88_25220</name>
</gene>
<keyword evidence="5" id="KW-1185">Reference proteome</keyword>
<dbReference type="NCBIfam" id="TIGR02961">
    <property type="entry name" value="allantoicase"/>
    <property type="match status" value="1"/>
</dbReference>
<comment type="similarity">
    <text evidence="1 2">Belongs to the allantoicase family.</text>
</comment>
<accession>A0A3M2L4C6</accession>
<dbReference type="GO" id="GO:0004037">
    <property type="term" value="F:allantoicase activity"/>
    <property type="evidence" value="ECO:0007669"/>
    <property type="project" value="UniProtKB-UniRule"/>
</dbReference>
<name>A0A3M2L4C6_9ACTN</name>
<dbReference type="PANTHER" id="PTHR12045">
    <property type="entry name" value="ALLANTOICASE"/>
    <property type="match status" value="1"/>
</dbReference>
<dbReference type="Proteomes" id="UP000278673">
    <property type="component" value="Unassembled WGS sequence"/>
</dbReference>
<evidence type="ECO:0000256" key="2">
    <source>
        <dbReference type="HAMAP-Rule" id="MF_00813"/>
    </source>
</evidence>
<comment type="caution">
    <text evidence="4">The sequence shown here is derived from an EMBL/GenBank/DDBJ whole genome shotgun (WGS) entry which is preliminary data.</text>
</comment>